<name>A0AAT9J7N3_9VIRU</name>
<evidence type="ECO:0000313" key="1">
    <source>
        <dbReference type="EMBL" id="DBA52256.1"/>
    </source>
</evidence>
<sequence>MIRVKLIYNPDAGSVNTFLKNISRKNIISITYHQGTSAYNTDNYYPVCFIVYDDEGSHSHDSVEVNEN</sequence>
<organism evidence="1">
    <name type="scientific">Nitrosopumilaceae spindle-shaped virus</name>
    <dbReference type="NCBI Taxonomy" id="3065433"/>
    <lineage>
        <taxon>Viruses</taxon>
    </lineage>
</organism>
<proteinExistence type="predicted"/>
<protein>
    <submittedName>
        <fullName evidence="1">ORF49</fullName>
    </submittedName>
</protein>
<reference evidence="1" key="1">
    <citation type="journal article" date="2024" name="Environ. Microbiol. Rep.">
        <title>Hiding in plain sight: The discovery of complete genomes of 11 hypothetical spindle-shaped viruses that putatively infect mesophilic ammonia-oxidizing archaea.</title>
        <authorList>
            <person name="Ni Y."/>
            <person name="Xu T."/>
            <person name="Yan S."/>
            <person name="Chen L."/>
            <person name="Wang Y."/>
        </authorList>
    </citation>
    <scope>NUCLEOTIDE SEQUENCE</scope>
    <source>
        <strain evidence="1">NYM1</strain>
    </source>
</reference>
<dbReference type="EMBL" id="BK067792">
    <property type="protein sequence ID" value="DBA52256.1"/>
    <property type="molecule type" value="Genomic_DNA"/>
</dbReference>
<reference evidence="1" key="2">
    <citation type="submission" date="2024-03" db="EMBL/GenBank/DDBJ databases">
        <authorList>
            <person name="Ni Y."/>
            <person name="Xu T."/>
            <person name="Yan S."/>
            <person name="Chen L."/>
            <person name="Wang Y."/>
        </authorList>
    </citation>
    <scope>NUCLEOTIDE SEQUENCE</scope>
    <source>
        <strain evidence="1">NYM1</strain>
    </source>
</reference>
<accession>A0AAT9J7N3</accession>